<comment type="subcellular location">
    <subcellularLocation>
        <location evidence="1">Cell membrane</location>
        <topology evidence="1">Peripheral membrane protein</topology>
    </subcellularLocation>
</comment>
<keyword evidence="5" id="KW-0547">Nucleotide-binding</keyword>
<proteinExistence type="inferred from homology"/>
<gene>
    <name evidence="10" type="ORF">UFOPK1684_00162</name>
    <name evidence="11" type="ORF">UFOPK2158_01066</name>
</gene>
<evidence type="ECO:0000256" key="7">
    <source>
        <dbReference type="ARBA" id="ARBA00022970"/>
    </source>
</evidence>
<evidence type="ECO:0000313" key="10">
    <source>
        <dbReference type="EMBL" id="CAB4561979.1"/>
    </source>
</evidence>
<dbReference type="PROSITE" id="PS00211">
    <property type="entry name" value="ABC_TRANSPORTER_1"/>
    <property type="match status" value="1"/>
</dbReference>
<dbReference type="InterPro" id="IPR003439">
    <property type="entry name" value="ABC_transporter-like_ATP-bd"/>
</dbReference>
<sequence>MTQPVLSLSGVTKVFGETQVLRGIDLDIHHGEVVAVIGASGSGKSTLLRCINLLEQLDDGQIWLSGDDITDPSVNADSVRARIGVVFQQFNLFPHLSVLSNITLASRHVFKVSRDEATTRALELLDRVGLADKAQEYPDRLSGGQQQRLALVRAIANEPEVLLLDEITSALDPELVGEVLDLVTDLKIDGTTIVMATHEMAFARDVADQIVFLDQGLVAEKGPPAQVFGAPREARTREFLQRFRGGR</sequence>
<dbReference type="GO" id="GO:0016887">
    <property type="term" value="F:ATP hydrolysis activity"/>
    <property type="evidence" value="ECO:0007669"/>
    <property type="project" value="InterPro"/>
</dbReference>
<keyword evidence="4" id="KW-1003">Cell membrane</keyword>
<feature type="domain" description="ABC transporter" evidence="9">
    <location>
        <begin position="6"/>
        <end position="240"/>
    </location>
</feature>
<keyword evidence="6" id="KW-0067">ATP-binding</keyword>
<dbReference type="EMBL" id="CAEZVY010000119">
    <property type="protein sequence ID" value="CAB4648753.1"/>
    <property type="molecule type" value="Genomic_DNA"/>
</dbReference>
<dbReference type="SMART" id="SM00382">
    <property type="entry name" value="AAA"/>
    <property type="match status" value="1"/>
</dbReference>
<dbReference type="PIRSF" id="PIRSF039085">
    <property type="entry name" value="ABC_ATPase_HisP"/>
    <property type="match status" value="1"/>
</dbReference>
<dbReference type="Gene3D" id="3.40.50.300">
    <property type="entry name" value="P-loop containing nucleotide triphosphate hydrolases"/>
    <property type="match status" value="1"/>
</dbReference>
<keyword evidence="3" id="KW-0813">Transport</keyword>
<evidence type="ECO:0000256" key="8">
    <source>
        <dbReference type="ARBA" id="ARBA00023136"/>
    </source>
</evidence>
<organism evidence="11">
    <name type="scientific">freshwater metagenome</name>
    <dbReference type="NCBI Taxonomy" id="449393"/>
    <lineage>
        <taxon>unclassified sequences</taxon>
        <taxon>metagenomes</taxon>
        <taxon>ecological metagenomes</taxon>
    </lineage>
</organism>
<dbReference type="InterPro" id="IPR017871">
    <property type="entry name" value="ABC_transporter-like_CS"/>
</dbReference>
<dbReference type="PANTHER" id="PTHR43166:SF9">
    <property type="entry name" value="GLUTAMATE_ASPARTATE IMPORT ATP-BINDING PROTEIN GLTL"/>
    <property type="match status" value="1"/>
</dbReference>
<name>A0A6J6KK02_9ZZZZ</name>
<dbReference type="AlphaFoldDB" id="A0A6J6KK02"/>
<evidence type="ECO:0000256" key="5">
    <source>
        <dbReference type="ARBA" id="ARBA00022741"/>
    </source>
</evidence>
<dbReference type="EMBL" id="CAEZTM010000004">
    <property type="protein sequence ID" value="CAB4561979.1"/>
    <property type="molecule type" value="Genomic_DNA"/>
</dbReference>
<dbReference type="SUPFAM" id="SSF52540">
    <property type="entry name" value="P-loop containing nucleoside triphosphate hydrolases"/>
    <property type="match status" value="1"/>
</dbReference>
<keyword evidence="8" id="KW-0472">Membrane</keyword>
<evidence type="ECO:0000256" key="1">
    <source>
        <dbReference type="ARBA" id="ARBA00004202"/>
    </source>
</evidence>
<dbReference type="CDD" id="cd03262">
    <property type="entry name" value="ABC_HisP_GlnQ"/>
    <property type="match status" value="1"/>
</dbReference>
<evidence type="ECO:0000313" key="11">
    <source>
        <dbReference type="EMBL" id="CAB4648753.1"/>
    </source>
</evidence>
<dbReference type="Pfam" id="PF00005">
    <property type="entry name" value="ABC_tran"/>
    <property type="match status" value="1"/>
</dbReference>
<dbReference type="PROSITE" id="PS50893">
    <property type="entry name" value="ABC_TRANSPORTER_2"/>
    <property type="match status" value="1"/>
</dbReference>
<evidence type="ECO:0000256" key="2">
    <source>
        <dbReference type="ARBA" id="ARBA00005417"/>
    </source>
</evidence>
<evidence type="ECO:0000259" key="9">
    <source>
        <dbReference type="PROSITE" id="PS50893"/>
    </source>
</evidence>
<dbReference type="InterPro" id="IPR027417">
    <property type="entry name" value="P-loop_NTPase"/>
</dbReference>
<evidence type="ECO:0000256" key="3">
    <source>
        <dbReference type="ARBA" id="ARBA00022448"/>
    </source>
</evidence>
<dbReference type="GO" id="GO:0005524">
    <property type="term" value="F:ATP binding"/>
    <property type="evidence" value="ECO:0007669"/>
    <property type="project" value="UniProtKB-KW"/>
</dbReference>
<evidence type="ECO:0000256" key="6">
    <source>
        <dbReference type="ARBA" id="ARBA00022840"/>
    </source>
</evidence>
<dbReference type="InterPro" id="IPR003593">
    <property type="entry name" value="AAA+_ATPase"/>
</dbReference>
<dbReference type="InterPro" id="IPR030679">
    <property type="entry name" value="ABC_ATPase_HisP-typ"/>
</dbReference>
<dbReference type="GO" id="GO:0015424">
    <property type="term" value="F:ABC-type amino acid transporter activity"/>
    <property type="evidence" value="ECO:0007669"/>
    <property type="project" value="InterPro"/>
</dbReference>
<evidence type="ECO:0000256" key="4">
    <source>
        <dbReference type="ARBA" id="ARBA00022475"/>
    </source>
</evidence>
<accession>A0A6J6KK02</accession>
<dbReference type="InterPro" id="IPR050086">
    <property type="entry name" value="MetN_ABC_transporter-like"/>
</dbReference>
<comment type="similarity">
    <text evidence="2">Belongs to the ABC transporter superfamily.</text>
</comment>
<dbReference type="PANTHER" id="PTHR43166">
    <property type="entry name" value="AMINO ACID IMPORT ATP-BINDING PROTEIN"/>
    <property type="match status" value="1"/>
</dbReference>
<reference evidence="11" key="1">
    <citation type="submission" date="2020-05" db="EMBL/GenBank/DDBJ databases">
        <authorList>
            <person name="Chiriac C."/>
            <person name="Salcher M."/>
            <person name="Ghai R."/>
            <person name="Kavagutti S V."/>
        </authorList>
    </citation>
    <scope>NUCLEOTIDE SEQUENCE</scope>
</reference>
<dbReference type="GO" id="GO:0005886">
    <property type="term" value="C:plasma membrane"/>
    <property type="evidence" value="ECO:0007669"/>
    <property type="project" value="UniProtKB-SubCell"/>
</dbReference>
<protein>
    <submittedName>
        <fullName evidence="11">Unannotated protein</fullName>
    </submittedName>
</protein>
<keyword evidence="7" id="KW-0029">Amino-acid transport</keyword>